<name>A0ABQ5IR20_9ASTR</name>
<protein>
    <submittedName>
        <fullName evidence="1">Uncharacterized protein</fullName>
    </submittedName>
</protein>
<organism evidence="1 2">
    <name type="scientific">Tanacetum coccineum</name>
    <dbReference type="NCBI Taxonomy" id="301880"/>
    <lineage>
        <taxon>Eukaryota</taxon>
        <taxon>Viridiplantae</taxon>
        <taxon>Streptophyta</taxon>
        <taxon>Embryophyta</taxon>
        <taxon>Tracheophyta</taxon>
        <taxon>Spermatophyta</taxon>
        <taxon>Magnoliopsida</taxon>
        <taxon>eudicotyledons</taxon>
        <taxon>Gunneridae</taxon>
        <taxon>Pentapetalae</taxon>
        <taxon>asterids</taxon>
        <taxon>campanulids</taxon>
        <taxon>Asterales</taxon>
        <taxon>Asteraceae</taxon>
        <taxon>Asteroideae</taxon>
        <taxon>Anthemideae</taxon>
        <taxon>Anthemidinae</taxon>
        <taxon>Tanacetum</taxon>
    </lineage>
</organism>
<proteinExistence type="predicted"/>
<comment type="caution">
    <text evidence="1">The sequence shown here is derived from an EMBL/GenBank/DDBJ whole genome shotgun (WGS) entry which is preliminary data.</text>
</comment>
<dbReference type="Proteomes" id="UP001151760">
    <property type="component" value="Unassembled WGS sequence"/>
</dbReference>
<reference evidence="1" key="2">
    <citation type="submission" date="2022-01" db="EMBL/GenBank/DDBJ databases">
        <authorList>
            <person name="Yamashiro T."/>
            <person name="Shiraishi A."/>
            <person name="Satake H."/>
            <person name="Nakayama K."/>
        </authorList>
    </citation>
    <scope>NUCLEOTIDE SEQUENCE</scope>
</reference>
<gene>
    <name evidence="1" type="ORF">Tco_1112518</name>
</gene>
<evidence type="ECO:0000313" key="1">
    <source>
        <dbReference type="EMBL" id="GJU02180.1"/>
    </source>
</evidence>
<accession>A0ABQ5IR20</accession>
<dbReference type="EMBL" id="BQNB010021034">
    <property type="protein sequence ID" value="GJU02180.1"/>
    <property type="molecule type" value="Genomic_DNA"/>
</dbReference>
<sequence>MSSGNSKSNVRWHKICACGDEIRHHWNGAANTTFVLDLNVDSKNILDRVSSSKRRDLSNLDVLDFTMLACFITGTSQSRTTGKSQSLTYRHSAVEVDSGRIPSSTVNTLGVYSDVLARYQGYA</sequence>
<reference evidence="1" key="1">
    <citation type="journal article" date="2022" name="Int. J. Mol. Sci.">
        <title>Draft Genome of Tanacetum Coccineum: Genomic Comparison of Closely Related Tanacetum-Family Plants.</title>
        <authorList>
            <person name="Yamashiro T."/>
            <person name="Shiraishi A."/>
            <person name="Nakayama K."/>
            <person name="Satake H."/>
        </authorList>
    </citation>
    <scope>NUCLEOTIDE SEQUENCE</scope>
</reference>
<keyword evidence="2" id="KW-1185">Reference proteome</keyword>
<evidence type="ECO:0000313" key="2">
    <source>
        <dbReference type="Proteomes" id="UP001151760"/>
    </source>
</evidence>